<sequence length="81" mass="8517">MKKIFTLLSALLIVTGVKAQKANVQKETVKPKADTLVKSIDKQSNNAPAKKDAKIAPAIKYAPVSKVAPAAAKTAKIAPVH</sequence>
<feature type="signal peptide" evidence="1">
    <location>
        <begin position="1"/>
        <end position="19"/>
    </location>
</feature>
<dbReference type="EMBL" id="JAZDQT010000001">
    <property type="protein sequence ID" value="MEE1945253.1"/>
    <property type="molecule type" value="Genomic_DNA"/>
</dbReference>
<dbReference type="Proteomes" id="UP001336835">
    <property type="component" value="Unassembled WGS sequence"/>
</dbReference>
<dbReference type="RefSeq" id="WP_330107600.1">
    <property type="nucleotide sequence ID" value="NZ_JAZDQT010000001.1"/>
</dbReference>
<name>A0ABU7I6Z8_9SPHI</name>
<protein>
    <submittedName>
        <fullName evidence="2">Uncharacterized protein</fullName>
    </submittedName>
</protein>
<organism evidence="2 3">
    <name type="scientific">Pedobacter albus</name>
    <dbReference type="NCBI Taxonomy" id="3113905"/>
    <lineage>
        <taxon>Bacteria</taxon>
        <taxon>Pseudomonadati</taxon>
        <taxon>Bacteroidota</taxon>
        <taxon>Sphingobacteriia</taxon>
        <taxon>Sphingobacteriales</taxon>
        <taxon>Sphingobacteriaceae</taxon>
        <taxon>Pedobacter</taxon>
    </lineage>
</organism>
<accession>A0ABU7I6Z8</accession>
<keyword evidence="3" id="KW-1185">Reference proteome</keyword>
<comment type="caution">
    <text evidence="2">The sequence shown here is derived from an EMBL/GenBank/DDBJ whole genome shotgun (WGS) entry which is preliminary data.</text>
</comment>
<proteinExistence type="predicted"/>
<evidence type="ECO:0000256" key="1">
    <source>
        <dbReference type="SAM" id="SignalP"/>
    </source>
</evidence>
<gene>
    <name evidence="2" type="ORF">VRU48_09045</name>
</gene>
<feature type="chain" id="PRO_5046906080" evidence="1">
    <location>
        <begin position="20"/>
        <end position="81"/>
    </location>
</feature>
<evidence type="ECO:0000313" key="3">
    <source>
        <dbReference type="Proteomes" id="UP001336835"/>
    </source>
</evidence>
<reference evidence="2 3" key="1">
    <citation type="submission" date="2024-01" db="EMBL/GenBank/DDBJ databases">
        <title>Pedobacter sp. nov., isolated from fresh soil.</title>
        <authorList>
            <person name="Le N.T.T."/>
        </authorList>
    </citation>
    <scope>NUCLEOTIDE SEQUENCE [LARGE SCALE GENOMIC DNA]</scope>
    <source>
        <strain evidence="2 3">KR3-3</strain>
    </source>
</reference>
<keyword evidence="1" id="KW-0732">Signal</keyword>
<evidence type="ECO:0000313" key="2">
    <source>
        <dbReference type="EMBL" id="MEE1945253.1"/>
    </source>
</evidence>